<protein>
    <submittedName>
        <fullName evidence="22">Assimilatory nitrite reductase (NAD(P)H) large subunit</fullName>
    </submittedName>
</protein>
<dbReference type="EMBL" id="PVTD01000009">
    <property type="protein sequence ID" value="PRY21417.1"/>
    <property type="molecule type" value="Genomic_DNA"/>
</dbReference>
<dbReference type="Pfam" id="PF01077">
    <property type="entry name" value="NIR_SIR"/>
    <property type="match status" value="1"/>
</dbReference>
<evidence type="ECO:0000256" key="12">
    <source>
        <dbReference type="ARBA" id="ARBA00023014"/>
    </source>
</evidence>
<sequence length="816" mass="88277">MSTKRKLVVIGAGMASGRALEHLFDRDPDGWDVTLFNAEPRGNYNRIMLSPVLSGEKEFAEIVTHDDAWYAEHGVTCRFGETVTAIDRTAKTVTGEDGAPVAYDKLLLATGSNPFIIPLPGHDLEGVIAYRDLEDTNTMIDAAAAPGSRAVVIGGGLLGLEAAAGLKMRGMDVTVVHIMGHLMERQLDEAAGYLLRKALVDRGIKVMCSANSKEILGQDGKVKALLLEDGTELPCDILVMAVGIRPNTALGQKAELATGRGIHVDDHMVTSDPDVLAVGECVEHNGAVFGLVAPLYDQAKVVAQTLVGEEAHFVPKEVSTKLKVTGCDLFSAGDFADGDDREDIVFRDPARGVYKRLVIKDNRIIGAVMYGDTADANWFFGLMKDEEDIAEMRETLIFGPAYQGGDPLDPMAAVAALPADAEICGCNGVSKGDIVSAIEGGATDLTAIRATTKASGSCGTCTGLVEQVLGVTLGDDFVIPAAQGICGCTDHSHEDVRRLIKSQELKSQAAVWQELGWKTKDGCHTCRPAINYYLLADWPLDYRDDPQSRFINERKHANIQNDGTFSVVPRMFGGMTTSDELRAIADAADKYDVPTIHVTGGQRIDLLGVKGEDLPAIWADLNRAGMVSGHAYSKGLRTVKTCVGKEHCRFGTQDSSGLGIKLEQKLWGAWSPHKFKLAVSGCPRNCAEATCKDLGVVCVDSGYQIGVGGAAGMDVKETEPLAQVPSEQEAIDITVAFYQLYRENAKYLDRPYKWIAKVGLDWVRERVIEDREERQALIDRFAISQSVYQKDPWAEHASDRADTYQPVADLTLQAAE</sequence>
<dbReference type="SUPFAM" id="SSF56014">
    <property type="entry name" value="Nitrite and sulphite reductase 4Fe-4S domain-like"/>
    <property type="match status" value="1"/>
</dbReference>
<dbReference type="GO" id="GO:0051537">
    <property type="term" value="F:2 iron, 2 sulfur cluster binding"/>
    <property type="evidence" value="ECO:0007669"/>
    <property type="project" value="UniProtKB-KW"/>
</dbReference>
<feature type="domain" description="BFD-like [2Fe-2S]-binding" evidence="19">
    <location>
        <begin position="485"/>
        <end position="534"/>
    </location>
</feature>
<evidence type="ECO:0000256" key="9">
    <source>
        <dbReference type="ARBA" id="ARBA00022827"/>
    </source>
</evidence>
<evidence type="ECO:0000259" key="20">
    <source>
        <dbReference type="Pfam" id="PF07992"/>
    </source>
</evidence>
<dbReference type="InterPro" id="IPR045854">
    <property type="entry name" value="NO2/SO3_Rdtase_4Fe4S_sf"/>
</dbReference>
<feature type="binding site" evidence="16">
    <location>
        <position position="686"/>
    </location>
    <ligand>
        <name>[4Fe-4S] cluster</name>
        <dbReference type="ChEBI" id="CHEBI:49883"/>
    </ligand>
</feature>
<dbReference type="OrthoDB" id="9768666at2"/>
<evidence type="ECO:0000256" key="13">
    <source>
        <dbReference type="ARBA" id="ARBA00023063"/>
    </source>
</evidence>
<proteinExistence type="inferred from homology"/>
<dbReference type="InterPro" id="IPR041575">
    <property type="entry name" value="Rubredoxin_C"/>
</dbReference>
<dbReference type="PANTHER" id="PTHR43809">
    <property type="entry name" value="NITRITE REDUCTASE (NADH) LARGE SUBUNIT"/>
    <property type="match status" value="1"/>
</dbReference>
<dbReference type="SUPFAM" id="SSF51905">
    <property type="entry name" value="FAD/NAD(P)-binding domain"/>
    <property type="match status" value="2"/>
</dbReference>
<dbReference type="InterPro" id="IPR036136">
    <property type="entry name" value="Nit/Sulf_reduc_fer-like_dom_sf"/>
</dbReference>
<feature type="domain" description="BFD-like [2Fe-2S]-binding" evidence="19">
    <location>
        <begin position="423"/>
        <end position="469"/>
    </location>
</feature>
<keyword evidence="6 15" id="KW-0285">Flavoprotein</keyword>
<comment type="caution">
    <text evidence="22">The sequence shown here is derived from an EMBL/GenBank/DDBJ whole genome shotgun (WGS) entry which is preliminary data.</text>
</comment>
<dbReference type="Gene3D" id="3.30.390.30">
    <property type="match status" value="1"/>
</dbReference>
<evidence type="ECO:0000256" key="8">
    <source>
        <dbReference type="ARBA" id="ARBA00022723"/>
    </source>
</evidence>
<comment type="cofactor">
    <cofactor evidence="1 15">
        <name>FAD</name>
        <dbReference type="ChEBI" id="CHEBI:57692"/>
    </cofactor>
</comment>
<organism evidence="22 23">
    <name type="scientific">Aliiruegeria haliotis</name>
    <dbReference type="NCBI Taxonomy" id="1280846"/>
    <lineage>
        <taxon>Bacteria</taxon>
        <taxon>Pseudomonadati</taxon>
        <taxon>Pseudomonadota</taxon>
        <taxon>Alphaproteobacteria</taxon>
        <taxon>Rhodobacterales</taxon>
        <taxon>Roseobacteraceae</taxon>
        <taxon>Aliiruegeria</taxon>
    </lineage>
</organism>
<evidence type="ECO:0000256" key="7">
    <source>
        <dbReference type="ARBA" id="ARBA00022714"/>
    </source>
</evidence>
<dbReference type="Pfam" id="PF18267">
    <property type="entry name" value="Rubredoxin_C"/>
    <property type="match status" value="1"/>
</dbReference>
<evidence type="ECO:0000259" key="17">
    <source>
        <dbReference type="Pfam" id="PF01077"/>
    </source>
</evidence>
<feature type="binding site" evidence="16">
    <location>
        <position position="648"/>
    </location>
    <ligand>
        <name>[4Fe-4S] cluster</name>
        <dbReference type="ChEBI" id="CHEBI:49883"/>
    </ligand>
</feature>
<dbReference type="SUPFAM" id="SSF55124">
    <property type="entry name" value="Nitrite/Sulfite reductase N-terminal domain-like"/>
    <property type="match status" value="1"/>
</dbReference>
<feature type="binding site" description="axial binding residue" evidence="16">
    <location>
        <position position="686"/>
    </location>
    <ligand>
        <name>siroheme</name>
        <dbReference type="ChEBI" id="CHEBI:60052"/>
    </ligand>
    <ligandPart>
        <name>Fe</name>
        <dbReference type="ChEBI" id="CHEBI:18248"/>
    </ligandPart>
</feature>
<feature type="binding site" evidence="16">
    <location>
        <position position="682"/>
    </location>
    <ligand>
        <name>[4Fe-4S] cluster</name>
        <dbReference type="ChEBI" id="CHEBI:49883"/>
    </ligand>
</feature>
<dbReference type="InterPro" id="IPR005117">
    <property type="entry name" value="NiRdtase/SiRdtase_haem-b_fer"/>
</dbReference>
<dbReference type="InterPro" id="IPR036188">
    <property type="entry name" value="FAD/NAD-bd_sf"/>
</dbReference>
<comment type="cofactor">
    <cofactor evidence="14">
        <name>[2Fe-2S] cluster</name>
        <dbReference type="ChEBI" id="CHEBI:190135"/>
    </cofactor>
</comment>
<comment type="cofactor">
    <cofactor evidence="16">
        <name>[4Fe-4S] cluster</name>
        <dbReference type="ChEBI" id="CHEBI:49883"/>
    </cofactor>
    <text evidence="16">Binds 1 [4Fe-4S] cluster per subunit.</text>
</comment>
<feature type="domain" description="FAD/NAD(P)-binding" evidence="20">
    <location>
        <begin position="6"/>
        <end position="282"/>
    </location>
</feature>
<comment type="pathway">
    <text evidence="2">Nitrogen metabolism; nitrate reduction (assimilation).</text>
</comment>
<dbReference type="PRINTS" id="PR00368">
    <property type="entry name" value="FADPNR"/>
</dbReference>
<comment type="similarity">
    <text evidence="3">Belongs to the nitrite and sulfite reductase 4Fe-4S domain family.</text>
</comment>
<keyword evidence="12 16" id="KW-0411">Iron-sulfur</keyword>
<keyword evidence="9 15" id="KW-0274">FAD</keyword>
<dbReference type="PRINTS" id="PR00397">
    <property type="entry name" value="SIROHAEM"/>
</dbReference>
<evidence type="ECO:0000256" key="3">
    <source>
        <dbReference type="ARBA" id="ARBA00010429"/>
    </source>
</evidence>
<dbReference type="PANTHER" id="PTHR43809:SF1">
    <property type="entry name" value="NITRITE REDUCTASE (NADH) LARGE SUBUNIT"/>
    <property type="match status" value="1"/>
</dbReference>
<keyword evidence="5 16" id="KW-0349">Heme</keyword>
<dbReference type="InterPro" id="IPR023753">
    <property type="entry name" value="FAD/NAD-binding_dom"/>
</dbReference>
<evidence type="ECO:0000256" key="15">
    <source>
        <dbReference type="PIRNR" id="PIRNR037149"/>
    </source>
</evidence>
<evidence type="ECO:0000256" key="1">
    <source>
        <dbReference type="ARBA" id="ARBA00001974"/>
    </source>
</evidence>
<dbReference type="InterPro" id="IPR006067">
    <property type="entry name" value="NO2/SO3_Rdtase_4Fe4S_dom"/>
</dbReference>
<evidence type="ECO:0000256" key="4">
    <source>
        <dbReference type="ARBA" id="ARBA00022485"/>
    </source>
</evidence>
<dbReference type="PIRSF" id="PIRSF037149">
    <property type="entry name" value="NirB"/>
    <property type="match status" value="1"/>
</dbReference>
<keyword evidence="7" id="KW-0001">2Fe-2S</keyword>
<dbReference type="Proteomes" id="UP000239480">
    <property type="component" value="Unassembled WGS sequence"/>
</dbReference>
<reference evidence="22 23" key="1">
    <citation type="submission" date="2018-03" db="EMBL/GenBank/DDBJ databases">
        <title>Genomic Encyclopedia of Archaeal and Bacterial Type Strains, Phase II (KMG-II): from individual species to whole genera.</title>
        <authorList>
            <person name="Goeker M."/>
        </authorList>
    </citation>
    <scope>NUCLEOTIDE SEQUENCE [LARGE SCALE GENOMIC DNA]</scope>
    <source>
        <strain evidence="22 23">DSM 29328</strain>
    </source>
</reference>
<evidence type="ECO:0000256" key="16">
    <source>
        <dbReference type="PIRSR" id="PIRSR037149-1"/>
    </source>
</evidence>
<gene>
    <name evidence="22" type="ORF">CLV78_10928</name>
</gene>
<dbReference type="AlphaFoldDB" id="A0A2T0RJX3"/>
<dbReference type="InterPro" id="IPR017121">
    <property type="entry name" value="Nitrite_Rdtase_lsu"/>
</dbReference>
<dbReference type="Gene3D" id="3.30.413.10">
    <property type="entry name" value="Sulfite Reductase Hemoprotein, domain 1"/>
    <property type="match status" value="1"/>
</dbReference>
<evidence type="ECO:0000256" key="10">
    <source>
        <dbReference type="ARBA" id="ARBA00023002"/>
    </source>
</evidence>
<dbReference type="CDD" id="cd19943">
    <property type="entry name" value="NirB_Fer2_BFD-like_1"/>
    <property type="match status" value="1"/>
</dbReference>
<keyword evidence="11 16" id="KW-0408">Iron</keyword>
<feature type="domain" description="Nitrite/Sulfite reductase ferredoxin-like" evidence="18">
    <location>
        <begin position="560"/>
        <end position="623"/>
    </location>
</feature>
<dbReference type="GO" id="GO:0046872">
    <property type="term" value="F:metal ion binding"/>
    <property type="evidence" value="ECO:0007669"/>
    <property type="project" value="UniProtKB-KW"/>
</dbReference>
<keyword evidence="13 15" id="KW-0534">Nitrate assimilation</keyword>
<dbReference type="CDD" id="cd19944">
    <property type="entry name" value="NirB_Fer2_BFD-like_2"/>
    <property type="match status" value="1"/>
</dbReference>
<dbReference type="InterPro" id="IPR052034">
    <property type="entry name" value="NasD-like"/>
</dbReference>
<dbReference type="Gene3D" id="1.10.10.1100">
    <property type="entry name" value="BFD-like [2Fe-2S]-binding domain"/>
    <property type="match status" value="1"/>
</dbReference>
<dbReference type="InterPro" id="IPR016156">
    <property type="entry name" value="FAD/NAD-linked_Rdtase_dimer_sf"/>
</dbReference>
<keyword evidence="4 16" id="KW-0004">4Fe-4S</keyword>
<dbReference type="GO" id="GO:0098809">
    <property type="term" value="F:nitrite reductase activity"/>
    <property type="evidence" value="ECO:0007669"/>
    <property type="project" value="InterPro"/>
</dbReference>
<evidence type="ECO:0000313" key="22">
    <source>
        <dbReference type="EMBL" id="PRY21417.1"/>
    </source>
</evidence>
<dbReference type="InterPro" id="IPR012744">
    <property type="entry name" value="Nitri_red_NirB"/>
</dbReference>
<comment type="cofactor">
    <cofactor evidence="16">
        <name>siroheme</name>
        <dbReference type="ChEBI" id="CHEBI:60052"/>
    </cofactor>
    <text evidence="16">Binds 1 siroheme per subunit.</text>
</comment>
<dbReference type="PRINTS" id="PR00411">
    <property type="entry name" value="PNDRDTASEI"/>
</dbReference>
<dbReference type="PROSITE" id="PS00365">
    <property type="entry name" value="NIR_SIR"/>
    <property type="match status" value="1"/>
</dbReference>
<dbReference type="GO" id="GO:0042128">
    <property type="term" value="P:nitrate assimilation"/>
    <property type="evidence" value="ECO:0007669"/>
    <property type="project" value="UniProtKB-UniRule"/>
</dbReference>
<dbReference type="GO" id="GO:0051539">
    <property type="term" value="F:4 iron, 4 sulfur cluster binding"/>
    <property type="evidence" value="ECO:0007669"/>
    <property type="project" value="UniProtKB-KW"/>
</dbReference>
<dbReference type="InterPro" id="IPR007419">
    <property type="entry name" value="BFD-like_2Fe2S-bd_dom"/>
</dbReference>
<dbReference type="GO" id="GO:0020037">
    <property type="term" value="F:heme binding"/>
    <property type="evidence" value="ECO:0007669"/>
    <property type="project" value="InterPro"/>
</dbReference>
<dbReference type="Pfam" id="PF03460">
    <property type="entry name" value="NIR_SIR_ferr"/>
    <property type="match status" value="1"/>
</dbReference>
<evidence type="ECO:0000256" key="11">
    <source>
        <dbReference type="ARBA" id="ARBA00023004"/>
    </source>
</evidence>
<evidence type="ECO:0000256" key="14">
    <source>
        <dbReference type="ARBA" id="ARBA00034078"/>
    </source>
</evidence>
<evidence type="ECO:0000313" key="23">
    <source>
        <dbReference type="Proteomes" id="UP000239480"/>
    </source>
</evidence>
<evidence type="ECO:0000259" key="21">
    <source>
        <dbReference type="Pfam" id="PF18267"/>
    </source>
</evidence>
<name>A0A2T0RJX3_9RHOB</name>
<evidence type="ECO:0000259" key="19">
    <source>
        <dbReference type="Pfam" id="PF04324"/>
    </source>
</evidence>
<dbReference type="Pfam" id="PF04324">
    <property type="entry name" value="Fer2_BFD"/>
    <property type="match status" value="2"/>
</dbReference>
<evidence type="ECO:0000256" key="6">
    <source>
        <dbReference type="ARBA" id="ARBA00022630"/>
    </source>
</evidence>
<feature type="binding site" evidence="16">
    <location>
        <position position="642"/>
    </location>
    <ligand>
        <name>[4Fe-4S] cluster</name>
        <dbReference type="ChEBI" id="CHEBI:49883"/>
    </ligand>
</feature>
<dbReference type="UniPathway" id="UPA00653"/>
<dbReference type="InterPro" id="IPR006066">
    <property type="entry name" value="NO2/SO3_Rdtase_FeS/sirohaem_BS"/>
</dbReference>
<keyword evidence="10" id="KW-0560">Oxidoreductase</keyword>
<evidence type="ECO:0000259" key="18">
    <source>
        <dbReference type="Pfam" id="PF03460"/>
    </source>
</evidence>
<dbReference type="NCBIfam" id="TIGR02374">
    <property type="entry name" value="nitri_red_nirB"/>
    <property type="match status" value="1"/>
</dbReference>
<dbReference type="InterPro" id="IPR041854">
    <property type="entry name" value="BFD-like_2Fe2S-bd_dom_sf"/>
</dbReference>
<keyword evidence="23" id="KW-1185">Reference proteome</keyword>
<evidence type="ECO:0000256" key="5">
    <source>
        <dbReference type="ARBA" id="ARBA00022617"/>
    </source>
</evidence>
<feature type="domain" description="NADH-rubredoxin oxidoreductase C-terminal" evidence="21">
    <location>
        <begin position="319"/>
        <end position="386"/>
    </location>
</feature>
<dbReference type="GO" id="GO:0050660">
    <property type="term" value="F:flavin adenine dinucleotide binding"/>
    <property type="evidence" value="ECO:0007669"/>
    <property type="project" value="UniProtKB-UniRule"/>
</dbReference>
<evidence type="ECO:0000256" key="2">
    <source>
        <dbReference type="ARBA" id="ARBA00005096"/>
    </source>
</evidence>
<dbReference type="Pfam" id="PF07992">
    <property type="entry name" value="Pyr_redox_2"/>
    <property type="match status" value="1"/>
</dbReference>
<dbReference type="GO" id="GO:0050661">
    <property type="term" value="F:NADP binding"/>
    <property type="evidence" value="ECO:0007669"/>
    <property type="project" value="UniProtKB-UniRule"/>
</dbReference>
<dbReference type="Gene3D" id="3.50.50.60">
    <property type="entry name" value="FAD/NAD(P)-binding domain"/>
    <property type="match status" value="2"/>
</dbReference>
<keyword evidence="8 16" id="KW-0479">Metal-binding</keyword>
<feature type="domain" description="Nitrite/sulphite reductase 4Fe-4S" evidence="17">
    <location>
        <begin position="634"/>
        <end position="771"/>
    </location>
</feature>
<accession>A0A2T0RJX3</accession>
<dbReference type="RefSeq" id="WP_106206607.1">
    <property type="nucleotide sequence ID" value="NZ_PVTD01000009.1"/>
</dbReference>